<dbReference type="PROSITE" id="PS51186">
    <property type="entry name" value="GNAT"/>
    <property type="match status" value="1"/>
</dbReference>
<sequence length="275" mass="30808">MLRLLTGGDINEVRLYLERNYLESVVLNGNITRCGLDNNRIDRRCGDYYGYFQAGLLQGIVAFYNLGSVIPHFESPGAVPGFGELLRQRRFEVLAGMKRVVEPLNLALRGHKRILDYEDSNYLLNRESKLPAVPASVRLVNAGEVERSAALGFIVKAYRQGFSRRFNHELAAKLIDDRSPGEDFIFLLEDDVPKAQAMIQVTTNRVSQIGGVYTSESSRQQGFCKILVAELGRRIQQAGKISVLTVRKDNSPAGKAYQAIGFAHYDDYLVIKYGV</sequence>
<organism evidence="2 3">
    <name type="scientific">Sporomusa termitida</name>
    <dbReference type="NCBI Taxonomy" id="2377"/>
    <lineage>
        <taxon>Bacteria</taxon>
        <taxon>Bacillati</taxon>
        <taxon>Bacillota</taxon>
        <taxon>Negativicutes</taxon>
        <taxon>Selenomonadales</taxon>
        <taxon>Sporomusaceae</taxon>
        <taxon>Sporomusa</taxon>
    </lineage>
</organism>
<dbReference type="RefSeq" id="WP_144349294.1">
    <property type="nucleotide sequence ID" value="NZ_CP036259.1"/>
</dbReference>
<dbReference type="SUPFAM" id="SSF55729">
    <property type="entry name" value="Acyl-CoA N-acyltransferases (Nat)"/>
    <property type="match status" value="1"/>
</dbReference>
<dbReference type="EMBL" id="CP036259">
    <property type="protein sequence ID" value="QDR79690.1"/>
    <property type="molecule type" value="Genomic_DNA"/>
</dbReference>
<dbReference type="KEGG" id="sted:SPTER_09800"/>
<dbReference type="InterPro" id="IPR013653">
    <property type="entry name" value="GCN5-like_dom"/>
</dbReference>
<dbReference type="InterPro" id="IPR000182">
    <property type="entry name" value="GNAT_dom"/>
</dbReference>
<dbReference type="InterPro" id="IPR016181">
    <property type="entry name" value="Acyl_CoA_acyltransferase"/>
</dbReference>
<dbReference type="Pfam" id="PF08445">
    <property type="entry name" value="FR47"/>
    <property type="match status" value="1"/>
</dbReference>
<keyword evidence="3" id="KW-1185">Reference proteome</keyword>
<dbReference type="OrthoDB" id="248489at2"/>
<dbReference type="Gene3D" id="3.40.630.30">
    <property type="match status" value="1"/>
</dbReference>
<gene>
    <name evidence="2" type="ORF">SPTER_09800</name>
</gene>
<evidence type="ECO:0000259" key="1">
    <source>
        <dbReference type="PROSITE" id="PS51186"/>
    </source>
</evidence>
<accession>A0A517DQR3</accession>
<dbReference type="GO" id="GO:0016747">
    <property type="term" value="F:acyltransferase activity, transferring groups other than amino-acyl groups"/>
    <property type="evidence" value="ECO:0007669"/>
    <property type="project" value="InterPro"/>
</dbReference>
<evidence type="ECO:0000313" key="3">
    <source>
        <dbReference type="Proteomes" id="UP000320776"/>
    </source>
</evidence>
<evidence type="ECO:0000313" key="2">
    <source>
        <dbReference type="EMBL" id="QDR79690.1"/>
    </source>
</evidence>
<name>A0A517DQR3_9FIRM</name>
<reference evidence="2 3" key="1">
    <citation type="submission" date="2019-02" db="EMBL/GenBank/DDBJ databases">
        <title>Closed genome of Sporomusa termitida DSM 4440.</title>
        <authorList>
            <person name="Poehlein A."/>
            <person name="Daniel R."/>
        </authorList>
    </citation>
    <scope>NUCLEOTIDE SEQUENCE [LARGE SCALE GENOMIC DNA]</scope>
    <source>
        <strain evidence="2 3">DSM 4440</strain>
    </source>
</reference>
<dbReference type="AlphaFoldDB" id="A0A517DQR3"/>
<proteinExistence type="predicted"/>
<dbReference type="Proteomes" id="UP000320776">
    <property type="component" value="Chromosome"/>
</dbReference>
<protein>
    <submittedName>
        <fullName evidence="2">FR47-like protein</fullName>
    </submittedName>
</protein>
<feature type="domain" description="N-acetyltransferase" evidence="1">
    <location>
        <begin position="137"/>
        <end position="275"/>
    </location>
</feature>